<feature type="domain" description="Peptidase S1" evidence="14">
    <location>
        <begin position="35"/>
        <end position="258"/>
    </location>
</feature>
<dbReference type="EMBL" id="GITU01009567">
    <property type="protein sequence ID" value="MBC1178270.1"/>
    <property type="molecule type" value="Transcribed_RNA"/>
</dbReference>
<dbReference type="CDD" id="cd00190">
    <property type="entry name" value="Tryp_SPc"/>
    <property type="match status" value="1"/>
</dbReference>
<feature type="signal peptide" evidence="13">
    <location>
        <begin position="1"/>
        <end position="19"/>
    </location>
</feature>
<evidence type="ECO:0000313" key="15">
    <source>
        <dbReference type="EMBL" id="MBC1178270.1"/>
    </source>
</evidence>
<dbReference type="EnsemblMetazoa" id="LLOJ006721-RA">
    <property type="protein sequence ID" value="LLOJ006721-PA"/>
    <property type="gene ID" value="LLOJ006721"/>
</dbReference>
<evidence type="ECO:0000256" key="10">
    <source>
        <dbReference type="ARBA" id="ARBA00024195"/>
    </source>
</evidence>
<keyword evidence="4 13" id="KW-0732">Signal</keyword>
<dbReference type="EMBL" id="AJWK01022188">
    <property type="status" value="NOT_ANNOTATED_CDS"/>
    <property type="molecule type" value="Genomic_DNA"/>
</dbReference>
<dbReference type="PROSITE" id="PS00135">
    <property type="entry name" value="TRYPSIN_SER"/>
    <property type="match status" value="1"/>
</dbReference>
<comment type="subcellular location">
    <subcellularLocation>
        <location evidence="1">Secreted</location>
    </subcellularLocation>
</comment>
<dbReference type="GO" id="GO:0004252">
    <property type="term" value="F:serine-type endopeptidase activity"/>
    <property type="evidence" value="ECO:0007669"/>
    <property type="project" value="UniProtKB-EC"/>
</dbReference>
<feature type="chain" id="PRO_5044555698" description="trypsin" evidence="13">
    <location>
        <begin position="20"/>
        <end position="259"/>
    </location>
</feature>
<evidence type="ECO:0000256" key="6">
    <source>
        <dbReference type="ARBA" id="ARBA00022801"/>
    </source>
</evidence>
<dbReference type="GO" id="GO:0006508">
    <property type="term" value="P:proteolysis"/>
    <property type="evidence" value="ECO:0007669"/>
    <property type="project" value="UniProtKB-KW"/>
</dbReference>
<dbReference type="InterPro" id="IPR033116">
    <property type="entry name" value="TRYPSIN_SER"/>
</dbReference>
<dbReference type="InterPro" id="IPR050430">
    <property type="entry name" value="Peptidase_S1"/>
</dbReference>
<reference evidence="17" key="1">
    <citation type="submission" date="2012-05" db="EMBL/GenBank/DDBJ databases">
        <title>Whole Genome Assembly of Lutzomyia longipalpis.</title>
        <authorList>
            <person name="Richards S."/>
            <person name="Qu C."/>
            <person name="Dillon R."/>
            <person name="Worley K."/>
            <person name="Scherer S."/>
            <person name="Batterton M."/>
            <person name="Taylor A."/>
            <person name="Hawes A."/>
            <person name="Hernandez B."/>
            <person name="Kovar C."/>
            <person name="Mandapat C."/>
            <person name="Pham C."/>
            <person name="Qu C."/>
            <person name="Jing C."/>
            <person name="Bess C."/>
            <person name="Bandaranaike D."/>
            <person name="Ngo D."/>
            <person name="Ongeri F."/>
            <person name="Arias F."/>
            <person name="Lara F."/>
            <person name="Weissenberger G."/>
            <person name="Kamau G."/>
            <person name="Han H."/>
            <person name="Shen H."/>
            <person name="Dinh H."/>
            <person name="Khalil I."/>
            <person name="Jones J."/>
            <person name="Shafer J."/>
            <person name="Jayaseelan J."/>
            <person name="Quiroz J."/>
            <person name="Blankenburg K."/>
            <person name="Nguyen L."/>
            <person name="Jackson L."/>
            <person name="Francisco L."/>
            <person name="Tang L.-Y."/>
            <person name="Pu L.-L."/>
            <person name="Perales L."/>
            <person name="Lorensuhewa L."/>
            <person name="Munidasa M."/>
            <person name="Coyle M."/>
            <person name="Taylor M."/>
            <person name="Puazo M."/>
            <person name="Firestine M."/>
            <person name="Scheel M."/>
            <person name="Javaid M."/>
            <person name="Wang M."/>
            <person name="Li M."/>
            <person name="Tabassum N."/>
            <person name="Saada N."/>
            <person name="Osuji N."/>
            <person name="Aqrawi P."/>
            <person name="Fu Q."/>
            <person name="Thornton R."/>
            <person name="Raj R."/>
            <person name="Goodspeed R."/>
            <person name="Mata R."/>
            <person name="Najjar R."/>
            <person name="Gubbala S."/>
            <person name="Lee S."/>
            <person name="Denson S."/>
            <person name="Patil S."/>
            <person name="Macmil S."/>
            <person name="Qi S."/>
            <person name="Matskevitch T."/>
            <person name="Palculict T."/>
            <person name="Mathew T."/>
            <person name="Vee V."/>
            <person name="Velamala V."/>
            <person name="Korchina V."/>
            <person name="Cai W."/>
            <person name="Liu W."/>
            <person name="Dai W."/>
            <person name="Zou X."/>
            <person name="Zhu Y."/>
            <person name="Zhang Y."/>
            <person name="Wu Y.-Q."/>
            <person name="Xin Y."/>
            <person name="Nazarath L."/>
            <person name="Kovar C."/>
            <person name="Han Y."/>
            <person name="Muzny D."/>
            <person name="Gibbs R."/>
        </authorList>
    </citation>
    <scope>NUCLEOTIDE SEQUENCE [LARGE SCALE GENOMIC DNA]</scope>
    <source>
        <strain evidence="17">Jacobina</strain>
    </source>
</reference>
<evidence type="ECO:0000259" key="14">
    <source>
        <dbReference type="PROSITE" id="PS50240"/>
    </source>
</evidence>
<evidence type="ECO:0000256" key="5">
    <source>
        <dbReference type="ARBA" id="ARBA00022757"/>
    </source>
</evidence>
<comment type="catalytic activity">
    <reaction evidence="11">
        <text>Preferential cleavage: Arg-|-Xaa, Lys-|-Xaa.</text>
        <dbReference type="EC" id="3.4.21.4"/>
    </reaction>
</comment>
<evidence type="ECO:0000256" key="13">
    <source>
        <dbReference type="SAM" id="SignalP"/>
    </source>
</evidence>
<name>A0A1B0GJS6_LUTLO</name>
<dbReference type="SUPFAM" id="SSF50494">
    <property type="entry name" value="Trypsin-like serine proteases"/>
    <property type="match status" value="1"/>
</dbReference>
<dbReference type="VEuPathDB" id="VectorBase:LLONM1_001212"/>
<reference evidence="15" key="2">
    <citation type="journal article" date="2020" name="BMC">
        <title>Leishmania infection induces a limited differential gene expression in the sand fly midgut.</title>
        <authorList>
            <person name="Coutinho-Abreu I.V."/>
            <person name="Serafim T.D."/>
            <person name="Meneses C."/>
            <person name="Kamhawi S."/>
            <person name="Oliveira F."/>
            <person name="Valenzuela J.G."/>
        </authorList>
    </citation>
    <scope>NUCLEOTIDE SEQUENCE</scope>
    <source>
        <strain evidence="15">Jacobina</strain>
        <tissue evidence="15">Midgut</tissue>
    </source>
</reference>
<dbReference type="InterPro" id="IPR043504">
    <property type="entry name" value="Peptidase_S1_PA_chymotrypsin"/>
</dbReference>
<dbReference type="InterPro" id="IPR009003">
    <property type="entry name" value="Peptidase_S1_PA"/>
</dbReference>
<evidence type="ECO:0000256" key="8">
    <source>
        <dbReference type="ARBA" id="ARBA00023145"/>
    </source>
</evidence>
<dbReference type="GO" id="GO:0005576">
    <property type="term" value="C:extracellular region"/>
    <property type="evidence" value="ECO:0007669"/>
    <property type="project" value="UniProtKB-SubCell"/>
</dbReference>
<dbReference type="Pfam" id="PF00089">
    <property type="entry name" value="Trypsin"/>
    <property type="match status" value="1"/>
</dbReference>
<comment type="similarity">
    <text evidence="10">Belongs to the peptidase S1 family. CLIP subfamily.</text>
</comment>
<reference evidence="16" key="3">
    <citation type="submission" date="2020-05" db="UniProtKB">
        <authorList>
            <consortium name="EnsemblMetazoa"/>
        </authorList>
    </citation>
    <scope>IDENTIFICATION</scope>
    <source>
        <strain evidence="16">Jacobina</strain>
    </source>
</reference>
<evidence type="ECO:0000256" key="7">
    <source>
        <dbReference type="ARBA" id="ARBA00022825"/>
    </source>
</evidence>
<protein>
    <recommendedName>
        <fullName evidence="12">trypsin</fullName>
        <ecNumber evidence="12">3.4.21.4</ecNumber>
    </recommendedName>
</protein>
<dbReference type="GO" id="GO:0007586">
    <property type="term" value="P:digestion"/>
    <property type="evidence" value="ECO:0007669"/>
    <property type="project" value="UniProtKB-KW"/>
</dbReference>
<dbReference type="FunFam" id="2.40.10.10:FF:000077">
    <property type="entry name" value="Predicted protein"/>
    <property type="match status" value="1"/>
</dbReference>
<evidence type="ECO:0000256" key="2">
    <source>
        <dbReference type="ARBA" id="ARBA00022525"/>
    </source>
</evidence>
<dbReference type="EC" id="3.4.21.4" evidence="12"/>
<evidence type="ECO:0000256" key="1">
    <source>
        <dbReference type="ARBA" id="ARBA00004613"/>
    </source>
</evidence>
<evidence type="ECO:0000256" key="3">
    <source>
        <dbReference type="ARBA" id="ARBA00022670"/>
    </source>
</evidence>
<dbReference type="InterPro" id="IPR001314">
    <property type="entry name" value="Peptidase_S1A"/>
</dbReference>
<keyword evidence="3 15" id="KW-0645">Protease</keyword>
<keyword evidence="6" id="KW-0378">Hydrolase</keyword>
<dbReference type="Proteomes" id="UP000092461">
    <property type="component" value="Unassembled WGS sequence"/>
</dbReference>
<keyword evidence="9" id="KW-1015">Disulfide bond</keyword>
<evidence type="ECO:0000313" key="17">
    <source>
        <dbReference type="Proteomes" id="UP000092461"/>
    </source>
</evidence>
<evidence type="ECO:0000256" key="11">
    <source>
        <dbReference type="ARBA" id="ARBA00036320"/>
    </source>
</evidence>
<evidence type="ECO:0000256" key="9">
    <source>
        <dbReference type="ARBA" id="ARBA00023157"/>
    </source>
</evidence>
<sequence length="259" mass="28404">MEFFLAFALQVLFVCAVIASPAAPKDGQVVGDGKIVGGYAVEIEKRPFQAALMYRNRFLCGASIISEKMAPNSSSLHKDKHFSVRVGSTHHASGGEVFNVHEVINHPDYDRDTVNMDFALLKLKEPIEFNKKKQPIHLSELWEPVALNSRCTVSGWGETRDYTESNDSLRAVDVFILDPEVCRKAYSKFGDIYNEHMVCAGHMDGGKDACFGDSGGPLICDGRHVGVVSWGADCALAGHPGVYAKSAVIREWIRENSGV</sequence>
<keyword evidence="2" id="KW-0964">Secreted</keyword>
<organism evidence="16 17">
    <name type="scientific">Lutzomyia longipalpis</name>
    <name type="common">Sand fly</name>
    <dbReference type="NCBI Taxonomy" id="7200"/>
    <lineage>
        <taxon>Eukaryota</taxon>
        <taxon>Metazoa</taxon>
        <taxon>Ecdysozoa</taxon>
        <taxon>Arthropoda</taxon>
        <taxon>Hexapoda</taxon>
        <taxon>Insecta</taxon>
        <taxon>Pterygota</taxon>
        <taxon>Neoptera</taxon>
        <taxon>Endopterygota</taxon>
        <taxon>Diptera</taxon>
        <taxon>Nematocera</taxon>
        <taxon>Psychodoidea</taxon>
        <taxon>Psychodidae</taxon>
        <taxon>Lutzomyia</taxon>
        <taxon>Lutzomyia</taxon>
    </lineage>
</organism>
<dbReference type="SMART" id="SM00020">
    <property type="entry name" value="Tryp_SPc"/>
    <property type="match status" value="1"/>
</dbReference>
<proteinExistence type="inferred from homology"/>
<keyword evidence="5" id="KW-0222">Digestion</keyword>
<evidence type="ECO:0000313" key="16">
    <source>
        <dbReference type="EnsemblMetazoa" id="LLOJ006721-PA"/>
    </source>
</evidence>
<evidence type="ECO:0000256" key="12">
    <source>
        <dbReference type="ARBA" id="ARBA00038868"/>
    </source>
</evidence>
<dbReference type="PROSITE" id="PS50240">
    <property type="entry name" value="TRYPSIN_DOM"/>
    <property type="match status" value="1"/>
</dbReference>
<dbReference type="VEuPathDB" id="VectorBase:LLOJ006721"/>
<evidence type="ECO:0000256" key="4">
    <source>
        <dbReference type="ARBA" id="ARBA00022729"/>
    </source>
</evidence>
<keyword evidence="17" id="KW-1185">Reference proteome</keyword>
<dbReference type="InterPro" id="IPR001254">
    <property type="entry name" value="Trypsin_dom"/>
</dbReference>
<keyword evidence="7" id="KW-0720">Serine protease</keyword>
<dbReference type="PANTHER" id="PTHR24276">
    <property type="entry name" value="POLYSERASE-RELATED"/>
    <property type="match status" value="1"/>
</dbReference>
<keyword evidence="8" id="KW-0865">Zymogen</keyword>
<dbReference type="Gene3D" id="2.40.10.10">
    <property type="entry name" value="Trypsin-like serine proteases"/>
    <property type="match status" value="1"/>
</dbReference>
<dbReference type="AlphaFoldDB" id="A0A1B0GJS6"/>
<dbReference type="PANTHER" id="PTHR24276:SF97">
    <property type="entry name" value="GH13245P2-RELATED"/>
    <property type="match status" value="1"/>
</dbReference>
<accession>A0A1B0GJS6</accession>
<dbReference type="PRINTS" id="PR00722">
    <property type="entry name" value="CHYMOTRYPSIN"/>
</dbReference>